<evidence type="ECO:0000256" key="1">
    <source>
        <dbReference type="SAM" id="MobiDB-lite"/>
    </source>
</evidence>
<dbReference type="SUPFAM" id="SSF47616">
    <property type="entry name" value="GST C-terminal domain-like"/>
    <property type="match status" value="1"/>
</dbReference>
<protein>
    <recommendedName>
        <fullName evidence="6">Zn(2)-C6 fungal-type domain-containing protein</fullName>
    </recommendedName>
</protein>
<dbReference type="Pfam" id="PF13410">
    <property type="entry name" value="GST_C_2"/>
    <property type="match status" value="1"/>
</dbReference>
<dbReference type="PROSITE" id="PS00463">
    <property type="entry name" value="ZN2_CY6_FUNGAL_1"/>
    <property type="match status" value="1"/>
</dbReference>
<proteinExistence type="predicted"/>
<dbReference type="PANTHER" id="PTHR32419:SF6">
    <property type="entry name" value="GLUTATHIONE S-TRANSFERASE OMEGA-LIKE 1-RELATED"/>
    <property type="match status" value="1"/>
</dbReference>
<dbReference type="GO" id="GO:0005737">
    <property type="term" value="C:cytoplasm"/>
    <property type="evidence" value="ECO:0007669"/>
    <property type="project" value="TreeGrafter"/>
</dbReference>
<evidence type="ECO:0000259" key="2">
    <source>
        <dbReference type="PROSITE" id="PS50048"/>
    </source>
</evidence>
<dbReference type="Pfam" id="PF13409">
    <property type="entry name" value="GST_N_2"/>
    <property type="match status" value="1"/>
</dbReference>
<dbReference type="GO" id="GO:0004364">
    <property type="term" value="F:glutathione transferase activity"/>
    <property type="evidence" value="ECO:0007669"/>
    <property type="project" value="InterPro"/>
</dbReference>
<dbReference type="GO" id="GO:0000981">
    <property type="term" value="F:DNA-binding transcription factor activity, RNA polymerase II-specific"/>
    <property type="evidence" value="ECO:0007669"/>
    <property type="project" value="InterPro"/>
</dbReference>
<dbReference type="Gene3D" id="3.40.30.10">
    <property type="entry name" value="Glutaredoxin"/>
    <property type="match status" value="1"/>
</dbReference>
<dbReference type="CDD" id="cd03190">
    <property type="entry name" value="GST_C_Omega_like"/>
    <property type="match status" value="1"/>
</dbReference>
<dbReference type="InterPro" id="IPR010987">
    <property type="entry name" value="Glutathione-S-Trfase_C-like"/>
</dbReference>
<dbReference type="SMART" id="SM00066">
    <property type="entry name" value="GAL4"/>
    <property type="match status" value="1"/>
</dbReference>
<feature type="region of interest" description="Disordered" evidence="1">
    <location>
        <begin position="452"/>
        <end position="526"/>
    </location>
</feature>
<dbReference type="PROSITE" id="PS50048">
    <property type="entry name" value="ZN2_CY6_FUNGAL_2"/>
    <property type="match status" value="1"/>
</dbReference>
<dbReference type="CDD" id="cd12148">
    <property type="entry name" value="fungal_TF_MHR"/>
    <property type="match status" value="1"/>
</dbReference>
<evidence type="ECO:0008006" key="6">
    <source>
        <dbReference type="Google" id="ProtNLM"/>
    </source>
</evidence>
<dbReference type="Gene3D" id="4.10.240.10">
    <property type="entry name" value="Zn(2)-C6 fungal-type DNA-binding domain"/>
    <property type="match status" value="1"/>
</dbReference>
<dbReference type="PROSITE" id="PS50405">
    <property type="entry name" value="GST_CTER"/>
    <property type="match status" value="1"/>
</dbReference>
<dbReference type="InterPro" id="IPR001138">
    <property type="entry name" value="Zn2Cys6_DnaBD"/>
</dbReference>
<dbReference type="CDD" id="cd00067">
    <property type="entry name" value="GAL4"/>
    <property type="match status" value="1"/>
</dbReference>
<sequence>MLLVRRLPRTRINPNLPRLTVISRVMSQDKSDAQKNITKWASSDGHYRRQVSSFRDSIEKGGKFEPEKGRYHIFVSYACPWAHRVLITRKLLKLEDAIGLSVVSPRMGELGWPFAAADEFPGADRDPVQNSNHIRDLYFKADSEYAGRFTVPLVWDTKTSTIVNNESSEIIRFLNTAFRDLAEPVDIDIYPEALRKEIDDFHSWVYDTVNNGVYKCGFASTQEAYESAVGPLFQSLDRLEKMIEGKDYFIGDRLTEADIRLYTTIVRFDPVYHGHFKCNLGSIRHNYPNINRWMKNLYWNVPSFKETTNFEHTPAPGWCRAYKMNAAWLRPKSFVTLSGAGFKYVYLTKFAPLNLSRVRSRTTASVNIMSGSIGPVRNPSTSAQRAAPLFRGTGCHNCRTRKVKCDAGKPFCVRCIQHNSTDKCKYDKVKKSKLTLAKEEIASLKERLAQIERAEAGRSPPRFEPPVIEDIKEPPSSAFSQVTLEPDEDYDEQDEEEDDEVRDDPINIESGPHLVRPQHGARSEYYPMGPAQVPRLDHYSGPQPEGFEPAQFHPGQFQHHDPYQQAYQGPHYLQAPVNNFNVAGFAQRGDHVHSAPYTPQVQTTALPEVYSWPPTPSDPVPPSATTSGFTPSPMSSRWTRPLPPGSPSSSYPATNYPRGALFRDDGRYVGGAMESFNAYQGAPIQAPPAHRRPVPSPPIFGYDMILSYFQTWRAKNKPQTYLEYQYEQPRADGSWALVGNWWERDDLSVADRDRFLNLFMPYRKQAGFEVWMPDFLASLHNPPARRPHPGFMWAIYSCAAFFSGDPELLALLPAFMERARRNLEESFARSDRLFDYIRGQTLYASIMYMSGKTNEGAMAATAACHAAIVCGLHKIFSPTVVPQAQHQERSGYRIRQIDFHLEPATSPREHGERITAFWQLLLVAATTGVPPMFRDDGDERSRIETVFPRPLEEYMNGQAERVPYATLGDIFTSNAIPNPPDIVLTIQIKATALLERAVRLATKWPRGSHISTTDPVKYQDEYNTVVSAIQHFRTYIPSLRPQEGDFAESQLNLTVSGLIFEWIFPHFMLLNAQIRLYNMLEEEAARNLCLDSAYGISHLTSQLTDEEIPQLGVLLGHCFDAAEVVFEGALDSCQDHVRGEYQGHLDALKHAREVLATNHWLTGKYFITCYFGWC</sequence>
<feature type="domain" description="Zn(2)-C6 fungal-type" evidence="2">
    <location>
        <begin position="394"/>
        <end position="426"/>
    </location>
</feature>
<dbReference type="GO" id="GO:0008270">
    <property type="term" value="F:zinc ion binding"/>
    <property type="evidence" value="ECO:0007669"/>
    <property type="project" value="InterPro"/>
</dbReference>
<feature type="domain" description="GST C-terminal" evidence="3">
    <location>
        <begin position="180"/>
        <end position="315"/>
    </location>
</feature>
<gene>
    <name evidence="4" type="ORF">RDB_LOCUS19505</name>
</gene>
<evidence type="ECO:0000259" key="3">
    <source>
        <dbReference type="PROSITE" id="PS50405"/>
    </source>
</evidence>
<dbReference type="Pfam" id="PF00172">
    <property type="entry name" value="Zn_clus"/>
    <property type="match status" value="1"/>
</dbReference>
<name>A0A8H3HVD0_9AGAM</name>
<dbReference type="InterPro" id="IPR016639">
    <property type="entry name" value="GST_Omega/GSH"/>
</dbReference>
<dbReference type="AlphaFoldDB" id="A0A8H3HVD0"/>
<accession>A0A8H3HVD0</accession>
<comment type="caution">
    <text evidence="4">The sequence shown here is derived from an EMBL/GenBank/DDBJ whole genome shotgun (WGS) entry which is preliminary data.</text>
</comment>
<evidence type="ECO:0000313" key="5">
    <source>
        <dbReference type="Proteomes" id="UP000663827"/>
    </source>
</evidence>
<dbReference type="InterPro" id="IPR047047">
    <property type="entry name" value="GST_Omega-like_C"/>
</dbReference>
<evidence type="ECO:0000313" key="4">
    <source>
        <dbReference type="EMBL" id="CAE7075739.1"/>
    </source>
</evidence>
<organism evidence="4 5">
    <name type="scientific">Rhizoctonia solani</name>
    <dbReference type="NCBI Taxonomy" id="456999"/>
    <lineage>
        <taxon>Eukaryota</taxon>
        <taxon>Fungi</taxon>
        <taxon>Dikarya</taxon>
        <taxon>Basidiomycota</taxon>
        <taxon>Agaricomycotina</taxon>
        <taxon>Agaricomycetes</taxon>
        <taxon>Cantharellales</taxon>
        <taxon>Ceratobasidiaceae</taxon>
        <taxon>Rhizoctonia</taxon>
    </lineage>
</organism>
<feature type="compositionally biased region" description="Acidic residues" evidence="1">
    <location>
        <begin position="485"/>
        <end position="502"/>
    </location>
</feature>
<dbReference type="Gene3D" id="1.20.1050.10">
    <property type="match status" value="1"/>
</dbReference>
<reference evidence="4" key="1">
    <citation type="submission" date="2021-01" db="EMBL/GenBank/DDBJ databases">
        <authorList>
            <person name="Kaushik A."/>
        </authorList>
    </citation>
    <scope>NUCLEOTIDE SEQUENCE</scope>
    <source>
        <strain evidence="4">AG5</strain>
    </source>
</reference>
<dbReference type="Proteomes" id="UP000663827">
    <property type="component" value="Unassembled WGS sequence"/>
</dbReference>
<dbReference type="SUPFAM" id="SSF52833">
    <property type="entry name" value="Thioredoxin-like"/>
    <property type="match status" value="1"/>
</dbReference>
<feature type="region of interest" description="Disordered" evidence="1">
    <location>
        <begin position="613"/>
        <end position="656"/>
    </location>
</feature>
<feature type="compositionally biased region" description="Polar residues" evidence="1">
    <location>
        <begin position="628"/>
        <end position="638"/>
    </location>
</feature>
<dbReference type="InterPro" id="IPR004045">
    <property type="entry name" value="Glutathione_S-Trfase_N"/>
</dbReference>
<dbReference type="InterPro" id="IPR036282">
    <property type="entry name" value="Glutathione-S-Trfase_C_sf"/>
</dbReference>
<dbReference type="PANTHER" id="PTHR32419">
    <property type="entry name" value="GLUTATHIONYL-HYDROQUINONE REDUCTASE"/>
    <property type="match status" value="1"/>
</dbReference>
<dbReference type="SUPFAM" id="SSF57701">
    <property type="entry name" value="Zn2/Cys6 DNA-binding domain"/>
    <property type="match status" value="1"/>
</dbReference>
<dbReference type="InterPro" id="IPR036864">
    <property type="entry name" value="Zn2-C6_fun-type_DNA-bd_sf"/>
</dbReference>
<feature type="compositionally biased region" description="Pro residues" evidence="1">
    <location>
        <begin position="613"/>
        <end position="622"/>
    </location>
</feature>
<dbReference type="EMBL" id="CAJNJQ010000401">
    <property type="protein sequence ID" value="CAE7075739.1"/>
    <property type="molecule type" value="Genomic_DNA"/>
</dbReference>
<dbReference type="InterPro" id="IPR036249">
    <property type="entry name" value="Thioredoxin-like_sf"/>
</dbReference>